<dbReference type="RefSeq" id="WP_133572259.1">
    <property type="nucleotide sequence ID" value="NZ_SNYR01000002.1"/>
</dbReference>
<name>A0A4R6VTS4_9HYPH</name>
<evidence type="ECO:0000313" key="2">
    <source>
        <dbReference type="EMBL" id="TDQ63581.1"/>
    </source>
</evidence>
<keyword evidence="3" id="KW-1185">Reference proteome</keyword>
<organism evidence="2 3">
    <name type="scientific">Maritalea mobilis</name>
    <dbReference type="NCBI Taxonomy" id="483324"/>
    <lineage>
        <taxon>Bacteria</taxon>
        <taxon>Pseudomonadati</taxon>
        <taxon>Pseudomonadota</taxon>
        <taxon>Alphaproteobacteria</taxon>
        <taxon>Hyphomicrobiales</taxon>
        <taxon>Devosiaceae</taxon>
        <taxon>Maritalea</taxon>
    </lineage>
</organism>
<dbReference type="Proteomes" id="UP000295391">
    <property type="component" value="Unassembled WGS sequence"/>
</dbReference>
<feature type="region of interest" description="Disordered" evidence="1">
    <location>
        <begin position="1"/>
        <end position="41"/>
    </location>
</feature>
<dbReference type="EMBL" id="SNYR01000002">
    <property type="protein sequence ID" value="TDQ63581.1"/>
    <property type="molecule type" value="Genomic_DNA"/>
</dbReference>
<accession>A0A4R6VTS4</accession>
<evidence type="ECO:0000313" key="3">
    <source>
        <dbReference type="Proteomes" id="UP000295391"/>
    </source>
</evidence>
<reference evidence="2 3" key="1">
    <citation type="submission" date="2019-03" db="EMBL/GenBank/DDBJ databases">
        <title>Genomic Encyclopedia of Type Strains, Phase III (KMG-III): the genomes of soil and plant-associated and newly described type strains.</title>
        <authorList>
            <person name="Whitman W."/>
        </authorList>
    </citation>
    <scope>NUCLEOTIDE SEQUENCE [LARGE SCALE GENOMIC DNA]</scope>
    <source>
        <strain evidence="2 3">CGMCC 1.7002</strain>
    </source>
</reference>
<comment type="caution">
    <text evidence="2">The sequence shown here is derived from an EMBL/GenBank/DDBJ whole genome shotgun (WGS) entry which is preliminary data.</text>
</comment>
<dbReference type="AlphaFoldDB" id="A0A4R6VTS4"/>
<dbReference type="OrthoDB" id="8420999at2"/>
<gene>
    <name evidence="2" type="ORF">ATL17_1588</name>
</gene>
<feature type="compositionally biased region" description="Basic and acidic residues" evidence="1">
    <location>
        <begin position="1"/>
        <end position="22"/>
    </location>
</feature>
<protein>
    <submittedName>
        <fullName evidence="2">Phage terminase small subunit</fullName>
    </submittedName>
</protein>
<dbReference type="InterPro" id="IPR006448">
    <property type="entry name" value="Phage_term_ssu_P27"/>
</dbReference>
<sequence>MGLRGPKPELPEVQRLKGDPGKRKARPSGPKPKGEPFVPDHIQDDAKACIELIRQSMPPAVYSKLDSFALTAFSVAWAWHKAATEEMQKDEFKAVTLGSTGQETVSPWFKILNEQSRLMQSWGDRLGLDPKARMALNVLDEEKPQSKFGDLTGLNG</sequence>
<dbReference type="Pfam" id="PF05119">
    <property type="entry name" value="Terminase_4"/>
    <property type="match status" value="1"/>
</dbReference>
<evidence type="ECO:0000256" key="1">
    <source>
        <dbReference type="SAM" id="MobiDB-lite"/>
    </source>
</evidence>
<proteinExistence type="predicted"/>